<comment type="caution">
    <text evidence="1">The sequence shown here is derived from an EMBL/GenBank/DDBJ whole genome shotgun (WGS) entry which is preliminary data.</text>
</comment>
<accession>A0ABV0USB7</accession>
<protein>
    <submittedName>
        <fullName evidence="1">Uncharacterized protein</fullName>
    </submittedName>
</protein>
<gene>
    <name evidence="1" type="ORF">ILYODFUR_011912</name>
</gene>
<reference evidence="1 2" key="1">
    <citation type="submission" date="2021-06" db="EMBL/GenBank/DDBJ databases">
        <authorList>
            <person name="Palmer J.M."/>
        </authorList>
    </citation>
    <scope>NUCLEOTIDE SEQUENCE [LARGE SCALE GENOMIC DNA]</scope>
    <source>
        <strain evidence="2">if_2019</strain>
        <tissue evidence="1">Muscle</tissue>
    </source>
</reference>
<keyword evidence="2" id="KW-1185">Reference proteome</keyword>
<evidence type="ECO:0000313" key="1">
    <source>
        <dbReference type="EMBL" id="MEQ2247704.1"/>
    </source>
</evidence>
<sequence length="119" mass="13450">MGENHHQNNYKVLCCHLVDLSEKFYLFVFYQSDSYGGFREQSLSPTPGVNVVCQYIDNDSYYLDCFLIISHKCVFLCLSAISEITLWELHMSVEGLPGCSVNTPPGTWTGSLHFPCSIV</sequence>
<name>A0ABV0USB7_9TELE</name>
<proteinExistence type="predicted"/>
<dbReference type="EMBL" id="JAHRIQ010082012">
    <property type="protein sequence ID" value="MEQ2247704.1"/>
    <property type="molecule type" value="Genomic_DNA"/>
</dbReference>
<dbReference type="Proteomes" id="UP001482620">
    <property type="component" value="Unassembled WGS sequence"/>
</dbReference>
<organism evidence="1 2">
    <name type="scientific">Ilyodon furcidens</name>
    <name type="common">goldbreast splitfin</name>
    <dbReference type="NCBI Taxonomy" id="33524"/>
    <lineage>
        <taxon>Eukaryota</taxon>
        <taxon>Metazoa</taxon>
        <taxon>Chordata</taxon>
        <taxon>Craniata</taxon>
        <taxon>Vertebrata</taxon>
        <taxon>Euteleostomi</taxon>
        <taxon>Actinopterygii</taxon>
        <taxon>Neopterygii</taxon>
        <taxon>Teleostei</taxon>
        <taxon>Neoteleostei</taxon>
        <taxon>Acanthomorphata</taxon>
        <taxon>Ovalentaria</taxon>
        <taxon>Atherinomorphae</taxon>
        <taxon>Cyprinodontiformes</taxon>
        <taxon>Goodeidae</taxon>
        <taxon>Ilyodon</taxon>
    </lineage>
</organism>
<evidence type="ECO:0000313" key="2">
    <source>
        <dbReference type="Proteomes" id="UP001482620"/>
    </source>
</evidence>